<keyword evidence="1" id="KW-0472">Membrane</keyword>
<evidence type="ECO:0000256" key="1">
    <source>
        <dbReference type="SAM" id="Phobius"/>
    </source>
</evidence>
<proteinExistence type="predicted"/>
<accession>A0A3S5FD37</accession>
<name>A0A3S5FD37_9PLAT</name>
<protein>
    <submittedName>
        <fullName evidence="2">Uncharacterized protein</fullName>
    </submittedName>
</protein>
<evidence type="ECO:0000313" key="2">
    <source>
        <dbReference type="EMBL" id="VEL16422.1"/>
    </source>
</evidence>
<organism evidence="2 3">
    <name type="scientific">Protopolystoma xenopodis</name>
    <dbReference type="NCBI Taxonomy" id="117903"/>
    <lineage>
        <taxon>Eukaryota</taxon>
        <taxon>Metazoa</taxon>
        <taxon>Spiralia</taxon>
        <taxon>Lophotrochozoa</taxon>
        <taxon>Platyhelminthes</taxon>
        <taxon>Monogenea</taxon>
        <taxon>Polyopisthocotylea</taxon>
        <taxon>Polystomatidea</taxon>
        <taxon>Polystomatidae</taxon>
        <taxon>Protopolystoma</taxon>
    </lineage>
</organism>
<reference evidence="2" key="1">
    <citation type="submission" date="2018-11" db="EMBL/GenBank/DDBJ databases">
        <authorList>
            <consortium name="Pathogen Informatics"/>
        </authorList>
    </citation>
    <scope>NUCLEOTIDE SEQUENCE</scope>
</reference>
<keyword evidence="3" id="KW-1185">Reference proteome</keyword>
<keyword evidence="1" id="KW-0812">Transmembrane</keyword>
<dbReference type="EMBL" id="CAAALY010028417">
    <property type="protein sequence ID" value="VEL16422.1"/>
    <property type="molecule type" value="Genomic_DNA"/>
</dbReference>
<evidence type="ECO:0000313" key="3">
    <source>
        <dbReference type="Proteomes" id="UP000784294"/>
    </source>
</evidence>
<sequence>MFGKDSFFPDGRVRPLTVEASDNAWSLHSTRSYRRRFFASLHQRMRRQTISDPELICLSTAGTGLLGFDCSVSHLLVLFFYPLYIIKY</sequence>
<comment type="caution">
    <text evidence="2">The sequence shown here is derived from an EMBL/GenBank/DDBJ whole genome shotgun (WGS) entry which is preliminary data.</text>
</comment>
<feature type="transmembrane region" description="Helical" evidence="1">
    <location>
        <begin position="55"/>
        <end position="81"/>
    </location>
</feature>
<dbReference type="Proteomes" id="UP000784294">
    <property type="component" value="Unassembled WGS sequence"/>
</dbReference>
<dbReference type="AlphaFoldDB" id="A0A3S5FD37"/>
<gene>
    <name evidence="2" type="ORF">PXEA_LOCUS9862</name>
</gene>
<keyword evidence="1" id="KW-1133">Transmembrane helix</keyword>